<dbReference type="AlphaFoldDB" id="A0A2N9EF09"/>
<evidence type="ECO:0000256" key="6">
    <source>
        <dbReference type="ARBA" id="ARBA00022729"/>
    </source>
</evidence>
<keyword evidence="8 12" id="KW-1133">Transmembrane helix</keyword>
<dbReference type="Pfam" id="PF23598">
    <property type="entry name" value="LRR_14"/>
    <property type="match status" value="1"/>
</dbReference>
<gene>
    <name evidence="14" type="ORF">FSB_LOCUS1071</name>
</gene>
<evidence type="ECO:0000256" key="10">
    <source>
        <dbReference type="ARBA" id="ARBA00023170"/>
    </source>
</evidence>
<comment type="subcellular location">
    <subcellularLocation>
        <location evidence="1">Cell membrane</location>
    </subcellularLocation>
</comment>
<dbReference type="PANTHER" id="PTHR48065:SF51">
    <property type="entry name" value="TYROSINE-SULFATED GLYCOPEPTIDE RECEPTOR 1-LIKE"/>
    <property type="match status" value="1"/>
</dbReference>
<evidence type="ECO:0000256" key="8">
    <source>
        <dbReference type="ARBA" id="ARBA00022989"/>
    </source>
</evidence>
<evidence type="ECO:0000256" key="7">
    <source>
        <dbReference type="ARBA" id="ARBA00022737"/>
    </source>
</evidence>
<dbReference type="InterPro" id="IPR001611">
    <property type="entry name" value="Leu-rich_rpt"/>
</dbReference>
<dbReference type="SUPFAM" id="SSF52047">
    <property type="entry name" value="RNI-like"/>
    <property type="match status" value="1"/>
</dbReference>
<keyword evidence="5 12" id="KW-0812">Transmembrane</keyword>
<feature type="domain" description="Disease resistance R13L4/SHOC-2-like LRR" evidence="13">
    <location>
        <begin position="78"/>
        <end position="294"/>
    </location>
</feature>
<evidence type="ECO:0000256" key="5">
    <source>
        <dbReference type="ARBA" id="ARBA00022692"/>
    </source>
</evidence>
<evidence type="ECO:0000256" key="2">
    <source>
        <dbReference type="ARBA" id="ARBA00009592"/>
    </source>
</evidence>
<reference evidence="14" key="1">
    <citation type="submission" date="2018-02" db="EMBL/GenBank/DDBJ databases">
        <authorList>
            <person name="Cohen D.B."/>
            <person name="Kent A.D."/>
        </authorList>
    </citation>
    <scope>NUCLEOTIDE SEQUENCE</scope>
</reference>
<dbReference type="PRINTS" id="PR00019">
    <property type="entry name" value="LEURICHRPT"/>
</dbReference>
<keyword evidence="10" id="KW-0675">Receptor</keyword>
<dbReference type="InterPro" id="IPR032675">
    <property type="entry name" value="LRR_dom_sf"/>
</dbReference>
<keyword evidence="4" id="KW-0433">Leucine-rich repeat</keyword>
<evidence type="ECO:0000256" key="1">
    <source>
        <dbReference type="ARBA" id="ARBA00004236"/>
    </source>
</evidence>
<dbReference type="EMBL" id="OIVN01000045">
    <property type="protein sequence ID" value="SPC73189.1"/>
    <property type="molecule type" value="Genomic_DNA"/>
</dbReference>
<dbReference type="FunFam" id="3.80.10.10:FF:000213">
    <property type="entry name" value="Tyrosine-sulfated glycopeptide receptor 1"/>
    <property type="match status" value="1"/>
</dbReference>
<evidence type="ECO:0000256" key="9">
    <source>
        <dbReference type="ARBA" id="ARBA00023136"/>
    </source>
</evidence>
<keyword evidence="9 12" id="KW-0472">Membrane</keyword>
<proteinExistence type="inferred from homology"/>
<keyword evidence="6" id="KW-0732">Signal</keyword>
<dbReference type="GO" id="GO:0005886">
    <property type="term" value="C:plasma membrane"/>
    <property type="evidence" value="ECO:0007669"/>
    <property type="project" value="UniProtKB-SubCell"/>
</dbReference>
<dbReference type="SUPFAM" id="SSF52058">
    <property type="entry name" value="L domain-like"/>
    <property type="match status" value="1"/>
</dbReference>
<comment type="similarity">
    <text evidence="2">Belongs to the RLP family.</text>
</comment>
<dbReference type="Gene3D" id="3.80.10.10">
    <property type="entry name" value="Ribonuclease Inhibitor"/>
    <property type="match status" value="3"/>
</dbReference>
<dbReference type="FunFam" id="3.80.10.10:FF:000041">
    <property type="entry name" value="LRR receptor-like serine/threonine-protein kinase ERECTA"/>
    <property type="match status" value="1"/>
</dbReference>
<dbReference type="InterPro" id="IPR055414">
    <property type="entry name" value="LRR_R13L4/SHOC2-like"/>
</dbReference>
<protein>
    <recommendedName>
        <fullName evidence="13">Disease resistance R13L4/SHOC-2-like LRR domain-containing protein</fullName>
    </recommendedName>
</protein>
<keyword evidence="3" id="KW-1003">Cell membrane</keyword>
<dbReference type="Pfam" id="PF00560">
    <property type="entry name" value="LRR_1"/>
    <property type="match status" value="3"/>
</dbReference>
<evidence type="ECO:0000259" key="13">
    <source>
        <dbReference type="Pfam" id="PF23598"/>
    </source>
</evidence>
<evidence type="ECO:0000313" key="14">
    <source>
        <dbReference type="EMBL" id="SPC73189.1"/>
    </source>
</evidence>
<keyword evidence="7" id="KW-0677">Repeat</keyword>
<evidence type="ECO:0000256" key="4">
    <source>
        <dbReference type="ARBA" id="ARBA00022614"/>
    </source>
</evidence>
<keyword evidence="11" id="KW-0325">Glycoprotein</keyword>
<evidence type="ECO:0000256" key="11">
    <source>
        <dbReference type="ARBA" id="ARBA00023180"/>
    </source>
</evidence>
<name>A0A2N9EF09_FAGSY</name>
<sequence>MIQSSFFQQAWNLIKLNVSHNSFTGPIPTSLCINSPVVKLLDFSSNHHSGRIPGGLGGCSKLEVFRAGSNSLSGLLPHDMYNLAGLKELSLPLNHLSGPISNDIVNLTKLTNLELYYNELSGKLPLNIGKLSKLKHLLLYMNHLTGSLPPSLMNCTNLMELNLRFNSFEGDISTLNFSSLIHLTILDLGSNNFTGAITILMGSKNLSILILAKKFLHEAMPTDDSLDGSDGFKSLRVLALGGCQLTVQLPTWISKLKKLEALDLTLNRITGPIPGWLSTLPRLFSLDLSNNLISGEFPKELCGLPALVSEQNRALVNQSYLKVPISIYRNGTNYQYNYISYMPQAIYLRNNSLHGNIPIEIGHLHLLHVLDLSYNNFSGNIPDQLSELTNLEKLDLSANQLSGKILASLTTLHFLSWFSVANNNIQGPIPSSTQFQTFGTSAYEGNPGLCGAPLPNECAQIISNNGDKGIQDEEEEWLGVPWFHVSVVLGFITGFWGVCGPLLFNYHWRVACFQFLDNVKYRLNMLLAAYMAVPPKRRLEPQSS</sequence>
<organism evidence="14">
    <name type="scientific">Fagus sylvatica</name>
    <name type="common">Beechnut</name>
    <dbReference type="NCBI Taxonomy" id="28930"/>
    <lineage>
        <taxon>Eukaryota</taxon>
        <taxon>Viridiplantae</taxon>
        <taxon>Streptophyta</taxon>
        <taxon>Embryophyta</taxon>
        <taxon>Tracheophyta</taxon>
        <taxon>Spermatophyta</taxon>
        <taxon>Magnoliopsida</taxon>
        <taxon>eudicotyledons</taxon>
        <taxon>Gunneridae</taxon>
        <taxon>Pentapetalae</taxon>
        <taxon>rosids</taxon>
        <taxon>fabids</taxon>
        <taxon>Fagales</taxon>
        <taxon>Fagaceae</taxon>
        <taxon>Fagus</taxon>
    </lineage>
</organism>
<evidence type="ECO:0000256" key="3">
    <source>
        <dbReference type="ARBA" id="ARBA00022475"/>
    </source>
</evidence>
<accession>A0A2N9EF09</accession>
<feature type="transmembrane region" description="Helical" evidence="12">
    <location>
        <begin position="482"/>
        <end position="504"/>
    </location>
</feature>
<dbReference type="PANTHER" id="PTHR48065">
    <property type="entry name" value="OS10G0469600 PROTEIN"/>
    <property type="match status" value="1"/>
</dbReference>
<evidence type="ECO:0000256" key="12">
    <source>
        <dbReference type="SAM" id="Phobius"/>
    </source>
</evidence>